<dbReference type="InterPro" id="IPR040457">
    <property type="entry name" value="GCP_C"/>
</dbReference>
<dbReference type="Pfam" id="PF17681">
    <property type="entry name" value="GCP_N_terminal"/>
    <property type="match status" value="1"/>
</dbReference>
<dbReference type="GO" id="GO:0051225">
    <property type="term" value="P:spindle assembly"/>
    <property type="evidence" value="ECO:0007669"/>
    <property type="project" value="TreeGrafter"/>
</dbReference>
<evidence type="ECO:0000256" key="4">
    <source>
        <dbReference type="ARBA" id="ARBA00022701"/>
    </source>
</evidence>
<evidence type="ECO:0000256" key="6">
    <source>
        <dbReference type="RuleBase" id="RU363050"/>
    </source>
</evidence>
<dbReference type="InterPro" id="IPR041470">
    <property type="entry name" value="GCP_N"/>
</dbReference>
<reference evidence="9 10" key="1">
    <citation type="journal article" date="2018" name="IMA Fungus">
        <title>IMA Genome-F 10: Nine draft genome sequences of Claviceps purpurea s.lat., including C. arundinis, C. humidiphila, and C. cf. spartinae, pseudomolecules for the pitch canker pathogen Fusarium circinatum, draft genome of Davidsoniella eucalypti, Grosmannia galeiformis, Quambalaria eucalypti, and Teratosphaeria destructans.</title>
        <authorList>
            <person name="Wingfield B.D."/>
            <person name="Liu M."/>
            <person name="Nguyen H.D."/>
            <person name="Lane F.A."/>
            <person name="Morgan S.W."/>
            <person name="De Vos L."/>
            <person name="Wilken P.M."/>
            <person name="Duong T.A."/>
            <person name="Aylward J."/>
            <person name="Coetzee M.P."/>
            <person name="Dadej K."/>
            <person name="De Beer Z.W."/>
            <person name="Findlay W."/>
            <person name="Havenga M."/>
            <person name="Kolarik M."/>
            <person name="Menzies J.G."/>
            <person name="Naidoo K."/>
            <person name="Pochopski O."/>
            <person name="Shoukouhi P."/>
            <person name="Santana Q.C."/>
            <person name="Seifert K.A."/>
            <person name="Soal N."/>
            <person name="Steenkamp E.T."/>
            <person name="Tatham C.T."/>
            <person name="van der Nest M.A."/>
            <person name="Wingfield M.J."/>
        </authorList>
    </citation>
    <scope>NUCLEOTIDE SEQUENCE [LARGE SCALE GENOMIC DNA]</scope>
    <source>
        <strain evidence="9">CMW44962</strain>
    </source>
</reference>
<name>A0A9W7SN32_9PEZI</name>
<proteinExistence type="inferred from homology"/>
<dbReference type="InterPro" id="IPR007259">
    <property type="entry name" value="GCP"/>
</dbReference>
<reference evidence="9 10" key="2">
    <citation type="journal article" date="2021" name="Curr. Genet.">
        <title>Genetic response to nitrogen starvation in the aggressive Eucalyptus foliar pathogen Teratosphaeria destructans.</title>
        <authorList>
            <person name="Havenga M."/>
            <person name="Wingfield B.D."/>
            <person name="Wingfield M.J."/>
            <person name="Dreyer L.L."/>
            <person name="Roets F."/>
            <person name="Aylward J."/>
        </authorList>
    </citation>
    <scope>NUCLEOTIDE SEQUENCE [LARGE SCALE GENOMIC DNA]</scope>
    <source>
        <strain evidence="9">CMW44962</strain>
    </source>
</reference>
<organism evidence="9 10">
    <name type="scientific">Teratosphaeria destructans</name>
    <dbReference type="NCBI Taxonomy" id="418781"/>
    <lineage>
        <taxon>Eukaryota</taxon>
        <taxon>Fungi</taxon>
        <taxon>Dikarya</taxon>
        <taxon>Ascomycota</taxon>
        <taxon>Pezizomycotina</taxon>
        <taxon>Dothideomycetes</taxon>
        <taxon>Dothideomycetidae</taxon>
        <taxon>Mycosphaerellales</taxon>
        <taxon>Teratosphaeriaceae</taxon>
        <taxon>Teratosphaeria</taxon>
    </lineage>
</organism>
<comment type="caution">
    <text evidence="9">The sequence shown here is derived from an EMBL/GenBank/DDBJ whole genome shotgun (WGS) entry which is preliminary data.</text>
</comment>
<feature type="domain" description="Gamma tubulin complex component protein N-terminal" evidence="8">
    <location>
        <begin position="2"/>
        <end position="313"/>
    </location>
</feature>
<comment type="subcellular location">
    <subcellularLocation>
        <location evidence="1 6">Cytoplasm</location>
        <location evidence="1 6">Cytoskeleton</location>
        <location evidence="1 6">Microtubule organizing center</location>
    </subcellularLocation>
</comment>
<keyword evidence="10" id="KW-1185">Reference proteome</keyword>
<dbReference type="GO" id="GO:0051321">
    <property type="term" value="P:meiotic cell cycle"/>
    <property type="evidence" value="ECO:0007669"/>
    <property type="project" value="TreeGrafter"/>
</dbReference>
<dbReference type="Gene3D" id="1.20.120.1900">
    <property type="entry name" value="Gamma-tubulin complex, C-terminal domain"/>
    <property type="match status" value="1"/>
</dbReference>
<evidence type="ECO:0000256" key="2">
    <source>
        <dbReference type="ARBA" id="ARBA00010337"/>
    </source>
</evidence>
<dbReference type="Proteomes" id="UP001138500">
    <property type="component" value="Unassembled WGS sequence"/>
</dbReference>
<dbReference type="GO" id="GO:0044732">
    <property type="term" value="C:mitotic spindle pole body"/>
    <property type="evidence" value="ECO:0007669"/>
    <property type="project" value="TreeGrafter"/>
</dbReference>
<dbReference type="GO" id="GO:0007020">
    <property type="term" value="P:microtubule nucleation"/>
    <property type="evidence" value="ECO:0007669"/>
    <property type="project" value="InterPro"/>
</dbReference>
<dbReference type="GO" id="GO:0000278">
    <property type="term" value="P:mitotic cell cycle"/>
    <property type="evidence" value="ECO:0007669"/>
    <property type="project" value="TreeGrafter"/>
</dbReference>
<feature type="domain" description="Gamma tubulin complex component C-terminal" evidence="7">
    <location>
        <begin position="323"/>
        <end position="641"/>
    </location>
</feature>
<dbReference type="GO" id="GO:0043015">
    <property type="term" value="F:gamma-tubulin binding"/>
    <property type="evidence" value="ECO:0007669"/>
    <property type="project" value="InterPro"/>
</dbReference>
<dbReference type="AlphaFoldDB" id="A0A9W7SN32"/>
<dbReference type="GO" id="GO:0005874">
    <property type="term" value="C:microtubule"/>
    <property type="evidence" value="ECO:0007669"/>
    <property type="project" value="UniProtKB-KW"/>
</dbReference>
<sequence length="680" mass="75671">MLHEVLLALSGHPSPLFLEDQQKPDDQLFALLSESEKALLKSIGRLANQHRRLRTLVQDIAKRHPSIICRAAATSLQQVHLARFQKKILEVESSILTKDAKIVGAYDIVPLAAVVSEFDGWHRLMNWFWDLACFMQPAFTSSGEAEGSSATSGAMLINRLRSEAQTGYPDIHKAAVELSQVVESAWLRQLSGWLLYGKLPAHGAQDFFVKSEASSEDGTTHFRKDRDLLPGFVTPTMANTVLFVGKSLGQVKKHARKGTALPGVSSQAWNEAELISSHLAHLSALSLPLHPAQLSRALSAIKLSLSQNVLQHILPMRDTLMLLDCFKQYFLLGRGEFAVALVDEAERRLAARQQSMGRLIQQDPIKALQGLSIKDAELQDALHQAWKTLTREDEHGEDMTLDFAIKHSTLSSFAVSPQRLSASDSIIDDIPQVSSVAFDDVLFPSSAWLQLDIQPPLDLFVSPQEVATYSSINAYLVAIRRAQVRLADLWRRTAARRDHHSATGRNGRSLQHEARQRYAARVRDSRKVWATSSAANFLVSEIAAYFEGEIIRESYAVFEAWVKAPSDDPETSMASTLSEPTPEATHQRDPETLAAGHRSFLASLIYALLLTDYHFTRDLRSLLKNLDALIAFFNRLLDVQAKLDLEIDAGALARTRKRMSAERRWTSIAPGKKSIQTSSL</sequence>
<dbReference type="PANTHER" id="PTHR19302">
    <property type="entry name" value="GAMMA TUBULIN COMPLEX PROTEIN"/>
    <property type="match status" value="1"/>
</dbReference>
<dbReference type="InterPro" id="IPR042241">
    <property type="entry name" value="GCP_C_sf"/>
</dbReference>
<keyword evidence="4 6" id="KW-0493">Microtubule</keyword>
<evidence type="ECO:0000313" key="10">
    <source>
        <dbReference type="Proteomes" id="UP001138500"/>
    </source>
</evidence>
<dbReference type="EMBL" id="RIBY02002101">
    <property type="protein sequence ID" value="KAH9825544.1"/>
    <property type="molecule type" value="Genomic_DNA"/>
</dbReference>
<dbReference type="GO" id="GO:0000922">
    <property type="term" value="C:spindle pole"/>
    <property type="evidence" value="ECO:0007669"/>
    <property type="project" value="InterPro"/>
</dbReference>
<evidence type="ECO:0000256" key="5">
    <source>
        <dbReference type="ARBA" id="ARBA00023212"/>
    </source>
</evidence>
<gene>
    <name evidence="9" type="ORF">Tdes44962_MAKER04112</name>
</gene>
<evidence type="ECO:0000256" key="1">
    <source>
        <dbReference type="ARBA" id="ARBA00004267"/>
    </source>
</evidence>
<evidence type="ECO:0000256" key="3">
    <source>
        <dbReference type="ARBA" id="ARBA00022490"/>
    </source>
</evidence>
<dbReference type="GO" id="GO:0000930">
    <property type="term" value="C:gamma-tubulin complex"/>
    <property type="evidence" value="ECO:0007669"/>
    <property type="project" value="TreeGrafter"/>
</dbReference>
<dbReference type="PANTHER" id="PTHR19302:SF27">
    <property type="entry name" value="GAMMA-TUBULIN COMPLEX COMPONENT 4"/>
    <property type="match status" value="1"/>
</dbReference>
<protein>
    <recommendedName>
        <fullName evidence="6">Spindle pole body component</fullName>
    </recommendedName>
</protein>
<keyword evidence="3 6" id="KW-0963">Cytoplasm</keyword>
<evidence type="ECO:0000313" key="9">
    <source>
        <dbReference type="EMBL" id="KAH9825544.1"/>
    </source>
</evidence>
<dbReference type="GO" id="GO:0031122">
    <property type="term" value="P:cytoplasmic microtubule organization"/>
    <property type="evidence" value="ECO:0007669"/>
    <property type="project" value="TreeGrafter"/>
</dbReference>
<dbReference type="Pfam" id="PF04130">
    <property type="entry name" value="GCP_C_terminal"/>
    <property type="match status" value="1"/>
</dbReference>
<evidence type="ECO:0000259" key="7">
    <source>
        <dbReference type="Pfam" id="PF04130"/>
    </source>
</evidence>
<evidence type="ECO:0000259" key="8">
    <source>
        <dbReference type="Pfam" id="PF17681"/>
    </source>
</evidence>
<dbReference type="OrthoDB" id="78652at2759"/>
<accession>A0A9W7SN32</accession>
<comment type="similarity">
    <text evidence="2 6">Belongs to the TUBGCP family.</text>
</comment>
<keyword evidence="5 6" id="KW-0206">Cytoskeleton</keyword>
<dbReference type="GO" id="GO:0051011">
    <property type="term" value="F:microtubule minus-end binding"/>
    <property type="evidence" value="ECO:0007669"/>
    <property type="project" value="TreeGrafter"/>
</dbReference>